<protein>
    <submittedName>
        <fullName evidence="2">Uncharacterized protein</fullName>
    </submittedName>
</protein>
<feature type="compositionally biased region" description="Low complexity" evidence="1">
    <location>
        <begin position="259"/>
        <end position="274"/>
    </location>
</feature>
<proteinExistence type="predicted"/>
<organism evidence="2 3">
    <name type="scientific">Knufia fluminis</name>
    <dbReference type="NCBI Taxonomy" id="191047"/>
    <lineage>
        <taxon>Eukaryota</taxon>
        <taxon>Fungi</taxon>
        <taxon>Dikarya</taxon>
        <taxon>Ascomycota</taxon>
        <taxon>Pezizomycotina</taxon>
        <taxon>Eurotiomycetes</taxon>
        <taxon>Chaetothyriomycetidae</taxon>
        <taxon>Chaetothyriales</taxon>
        <taxon>Trichomeriaceae</taxon>
        <taxon>Knufia</taxon>
    </lineage>
</organism>
<dbReference type="Proteomes" id="UP001316803">
    <property type="component" value="Unassembled WGS sequence"/>
</dbReference>
<evidence type="ECO:0000256" key="1">
    <source>
        <dbReference type="SAM" id="MobiDB-lite"/>
    </source>
</evidence>
<comment type="caution">
    <text evidence="2">The sequence shown here is derived from an EMBL/GenBank/DDBJ whole genome shotgun (WGS) entry which is preliminary data.</text>
</comment>
<accession>A0AAN8IAA7</accession>
<feature type="region of interest" description="Disordered" evidence="1">
    <location>
        <begin position="248"/>
        <end position="282"/>
    </location>
</feature>
<dbReference type="AlphaFoldDB" id="A0AAN8IAA7"/>
<evidence type="ECO:0000313" key="2">
    <source>
        <dbReference type="EMBL" id="KAK5956496.1"/>
    </source>
</evidence>
<keyword evidence="3" id="KW-1185">Reference proteome</keyword>
<reference evidence="2 3" key="1">
    <citation type="submission" date="2022-12" db="EMBL/GenBank/DDBJ databases">
        <title>Genomic features and morphological characterization of a novel Knufia sp. strain isolated from spacecraft assembly facility.</title>
        <authorList>
            <person name="Teixeira M."/>
            <person name="Chander A.M."/>
            <person name="Stajich J.E."/>
            <person name="Venkateswaran K."/>
        </authorList>
    </citation>
    <scope>NUCLEOTIDE SEQUENCE [LARGE SCALE GENOMIC DNA]</scope>
    <source>
        <strain evidence="2 3">FJI-L2-BK-P2</strain>
    </source>
</reference>
<evidence type="ECO:0000313" key="3">
    <source>
        <dbReference type="Proteomes" id="UP001316803"/>
    </source>
</evidence>
<gene>
    <name evidence="2" type="ORF">OHC33_001981</name>
</gene>
<dbReference type="EMBL" id="JAKLMC020000004">
    <property type="protein sequence ID" value="KAK5956496.1"/>
    <property type="molecule type" value="Genomic_DNA"/>
</dbReference>
<sequence length="311" mass="34179">MSSRTIEDLCAINGQRGQEVPPLGPNLVPNFSEIRKVYDTFFAPGLDQLIETGSTKWFALKGWALLMYDRTLLAQFMMYLTLISTTPNPTSSAPGMTLPEQVALAAQEARMVWACLNLVVSQAQIGNDDDAQTFAGRVRALEAILTSEPIVRTGSMADFVHQDLEQETDLDVDMSGIPTVANNPLLEKPFSKQMQARSNKFWQLVEQASELPAQVQPEVFEQLLALLDGKEERDIIYSIMFLGAQANRSRANTKNGNDSSRPASSNPSPSRAARGQQKEQAARLLETEAAGRATNIVFQNIAGMGLRAFVQ</sequence>
<name>A0AAN8IAA7_9EURO</name>
<feature type="compositionally biased region" description="Polar residues" evidence="1">
    <location>
        <begin position="248"/>
        <end position="258"/>
    </location>
</feature>